<evidence type="ECO:0000313" key="10">
    <source>
        <dbReference type="Proteomes" id="UP000269793"/>
    </source>
</evidence>
<feature type="region of interest" description="Disordered" evidence="7">
    <location>
        <begin position="380"/>
        <end position="413"/>
    </location>
</feature>
<evidence type="ECO:0000256" key="1">
    <source>
        <dbReference type="ARBA" id="ARBA00008384"/>
    </source>
</evidence>
<dbReference type="InterPro" id="IPR011989">
    <property type="entry name" value="ARM-like"/>
</dbReference>
<dbReference type="InterPro" id="IPR016024">
    <property type="entry name" value="ARM-type_fold"/>
</dbReference>
<keyword evidence="2" id="KW-0132">Cell division</keyword>
<evidence type="ECO:0000256" key="7">
    <source>
        <dbReference type="SAM" id="MobiDB-lite"/>
    </source>
</evidence>
<dbReference type="EMBL" id="CP033156">
    <property type="protein sequence ID" value="AYO44982.1"/>
    <property type="molecule type" value="Genomic_DNA"/>
</dbReference>
<evidence type="ECO:0000256" key="4">
    <source>
        <dbReference type="ARBA" id="ARBA00044746"/>
    </source>
</evidence>
<dbReference type="InterPro" id="IPR051374">
    <property type="entry name" value="Ataxin-10/CTR86_families"/>
</dbReference>
<dbReference type="OrthoDB" id="379794at2759"/>
<dbReference type="Gene3D" id="1.25.10.10">
    <property type="entry name" value="Leucine-rich Repeat Variant"/>
    <property type="match status" value="1"/>
</dbReference>
<dbReference type="Pfam" id="PF09759">
    <property type="entry name" value="Atx10homo_assoc"/>
    <property type="match status" value="1"/>
</dbReference>
<name>A0A3G2SBR7_MALR7</name>
<dbReference type="PANTHER" id="PTHR13255:SF0">
    <property type="entry name" value="ATAXIN-10"/>
    <property type="match status" value="1"/>
</dbReference>
<evidence type="ECO:0000256" key="6">
    <source>
        <dbReference type="ARBA" id="ARBA00044805"/>
    </source>
</evidence>
<evidence type="ECO:0000256" key="2">
    <source>
        <dbReference type="ARBA" id="ARBA00022618"/>
    </source>
</evidence>
<dbReference type="GO" id="GO:0005829">
    <property type="term" value="C:cytosol"/>
    <property type="evidence" value="ECO:0007669"/>
    <property type="project" value="TreeGrafter"/>
</dbReference>
<feature type="compositionally biased region" description="Basic and acidic residues" evidence="7">
    <location>
        <begin position="392"/>
        <end position="410"/>
    </location>
</feature>
<dbReference type="Proteomes" id="UP000269793">
    <property type="component" value="Chromosome IX"/>
</dbReference>
<sequence length="496" mass="54735">MDDVYRAWATWEKERTQEAQQVLLERAAVACAQFRACPTEHDAPAVWAWAMRVVRAWLDYEGRIDPRQEDVREARAQHADVVRATLGILRNASLSDAYACQALAYTDTLAQLCAMCVAYERMSEPALLVMIRVLTQLLVNLVTRHEAVRDTLWTLLAVPPNEAGVAGETILRLLSSADDRTSLAAHVFLLNSAAPHTCHSLVHTAHGRRVLQVVLASYDAALVHEASDTLHVILALSSRLCAHGHWGPLLQALGPTEDMNASQLALVRTLIDNMHMNEEGVLASMIACLEPLVGMVTDLSRATTQCLATIQADPAQVPRLVRAHVGLLALLEAVHVMALHAQETPSNESARILADMRSSDMIHACIELLREARAFVPPRPPFQPAAPAVQADAHERPSQLHTPQPDDDRPGLPYLKRTALQVLGTLAFHAKGTSWDDVHAFQDRVREAGGLIEVLSLTQLDELNPYIREHAIFALRNLLDRNPTSQDHVAQLRPHT</sequence>
<evidence type="ECO:0000256" key="3">
    <source>
        <dbReference type="ARBA" id="ARBA00023306"/>
    </source>
</evidence>
<comment type="similarity">
    <text evidence="1">Belongs to the ataxin-10 family.</text>
</comment>
<gene>
    <name evidence="9" type="primary">CTR86</name>
    <name evidence="9" type="ORF">DNF11_4032</name>
</gene>
<evidence type="ECO:0000256" key="5">
    <source>
        <dbReference type="ARBA" id="ARBA00044801"/>
    </source>
</evidence>
<proteinExistence type="inferred from homology"/>
<dbReference type="InterPro" id="IPR019156">
    <property type="entry name" value="Ataxin-10_domain"/>
</dbReference>
<keyword evidence="10" id="KW-1185">Reference proteome</keyword>
<reference evidence="9 10" key="1">
    <citation type="submission" date="2018-10" db="EMBL/GenBank/DDBJ databases">
        <title>Complete genome sequence of Malassezia restricta CBS 7877.</title>
        <authorList>
            <person name="Morand S.C."/>
            <person name="Bertignac M."/>
            <person name="Iltis A."/>
            <person name="Kolder I."/>
            <person name="Pirovano W."/>
            <person name="Jourdain R."/>
            <person name="Clavaud C."/>
        </authorList>
    </citation>
    <scope>NUCLEOTIDE SEQUENCE [LARGE SCALE GENOMIC DNA]</scope>
    <source>
        <strain evidence="9 10">CBS 7877</strain>
    </source>
</reference>
<dbReference type="VEuPathDB" id="FungiDB:DNF11_4032"/>
<protein>
    <recommendedName>
        <fullName evidence="5">Ataxin-10 homolog</fullName>
    </recommendedName>
    <alternativeName>
        <fullName evidence="6">Copper transport protein 86</fullName>
    </alternativeName>
</protein>
<keyword evidence="3" id="KW-0131">Cell cycle</keyword>
<dbReference type="GO" id="GO:0051301">
    <property type="term" value="P:cell division"/>
    <property type="evidence" value="ECO:0007669"/>
    <property type="project" value="UniProtKB-KW"/>
</dbReference>
<dbReference type="PANTHER" id="PTHR13255">
    <property type="entry name" value="ATAXIN-10"/>
    <property type="match status" value="1"/>
</dbReference>
<accession>A0A3G2SBR7</accession>
<feature type="domain" description="Ataxin-10" evidence="8">
    <location>
        <begin position="416"/>
        <end position="495"/>
    </location>
</feature>
<dbReference type="SUPFAM" id="SSF48371">
    <property type="entry name" value="ARM repeat"/>
    <property type="match status" value="1"/>
</dbReference>
<dbReference type="AlphaFoldDB" id="A0A3G2SBR7"/>
<comment type="function">
    <text evidence="4">May play a role in the regulation of cytokinesis.</text>
</comment>
<evidence type="ECO:0000313" key="9">
    <source>
        <dbReference type="EMBL" id="AYO44982.1"/>
    </source>
</evidence>
<evidence type="ECO:0000259" key="8">
    <source>
        <dbReference type="Pfam" id="PF09759"/>
    </source>
</evidence>
<organism evidence="9 10">
    <name type="scientific">Malassezia restricta (strain ATCC 96810 / NBRC 103918 / CBS 7877)</name>
    <name type="common">Seborrheic dermatitis infection agent</name>
    <dbReference type="NCBI Taxonomy" id="425264"/>
    <lineage>
        <taxon>Eukaryota</taxon>
        <taxon>Fungi</taxon>
        <taxon>Dikarya</taxon>
        <taxon>Basidiomycota</taxon>
        <taxon>Ustilaginomycotina</taxon>
        <taxon>Malasseziomycetes</taxon>
        <taxon>Malasseziales</taxon>
        <taxon>Malasseziaceae</taxon>
        <taxon>Malassezia</taxon>
    </lineage>
</organism>